<evidence type="ECO:0000313" key="2">
    <source>
        <dbReference type="EMBL" id="SEG38027.1"/>
    </source>
</evidence>
<dbReference type="Proteomes" id="UP000236731">
    <property type="component" value="Unassembled WGS sequence"/>
</dbReference>
<reference evidence="3" key="1">
    <citation type="submission" date="2016-10" db="EMBL/GenBank/DDBJ databases">
        <authorList>
            <person name="Varghese N."/>
            <person name="Submissions S."/>
        </authorList>
    </citation>
    <scope>NUCLEOTIDE SEQUENCE [LARGE SCALE GENOMIC DNA]</scope>
    <source>
        <strain evidence="3">DSM 22361</strain>
    </source>
</reference>
<keyword evidence="3" id="KW-1185">Reference proteome</keyword>
<dbReference type="EMBL" id="FNUT01000007">
    <property type="protein sequence ID" value="SEG38027.1"/>
    <property type="molecule type" value="Genomic_DNA"/>
</dbReference>
<keyword evidence="1" id="KW-0472">Membrane</keyword>
<name>A0A1H5ZQT8_9SPHI</name>
<keyword evidence="1" id="KW-0812">Transmembrane</keyword>
<evidence type="ECO:0000313" key="3">
    <source>
        <dbReference type="Proteomes" id="UP000236731"/>
    </source>
</evidence>
<keyword evidence="1" id="KW-1133">Transmembrane helix</keyword>
<accession>A0A1H5ZQT8</accession>
<protein>
    <submittedName>
        <fullName evidence="2">Uncharacterized protein</fullName>
    </submittedName>
</protein>
<organism evidence="2 3">
    <name type="scientific">Sphingobacterium lactis</name>
    <dbReference type="NCBI Taxonomy" id="797291"/>
    <lineage>
        <taxon>Bacteria</taxon>
        <taxon>Pseudomonadati</taxon>
        <taxon>Bacteroidota</taxon>
        <taxon>Sphingobacteriia</taxon>
        <taxon>Sphingobacteriales</taxon>
        <taxon>Sphingobacteriaceae</taxon>
        <taxon>Sphingobacterium</taxon>
    </lineage>
</organism>
<dbReference type="AlphaFoldDB" id="A0A1H5ZQT8"/>
<sequence length="64" mass="7464">MSILYILFIPLFTYVLSTRISFLYLAFREKKGPGAIKVEVLFLSLTLFTVLFMVLVIESVFWPK</sequence>
<gene>
    <name evidence="2" type="ORF">SAMN05421877_107107</name>
</gene>
<feature type="transmembrane region" description="Helical" evidence="1">
    <location>
        <begin position="39"/>
        <end position="62"/>
    </location>
</feature>
<proteinExistence type="predicted"/>
<evidence type="ECO:0000256" key="1">
    <source>
        <dbReference type="SAM" id="Phobius"/>
    </source>
</evidence>
<feature type="transmembrane region" description="Helical" evidence="1">
    <location>
        <begin position="6"/>
        <end position="27"/>
    </location>
</feature>